<name>A0A0S1AW07_9GAMM</name>
<dbReference type="AlphaFoldDB" id="A0A0S1AW07"/>
<organism evidence="1 2">
    <name type="scientific">Stenotrophomonas acidaminiphila</name>
    <dbReference type="NCBI Taxonomy" id="128780"/>
    <lineage>
        <taxon>Bacteria</taxon>
        <taxon>Pseudomonadati</taxon>
        <taxon>Pseudomonadota</taxon>
        <taxon>Gammaproteobacteria</taxon>
        <taxon>Lysobacterales</taxon>
        <taxon>Lysobacteraceae</taxon>
        <taxon>Stenotrophomonas</taxon>
    </lineage>
</organism>
<dbReference type="KEGG" id="sacz:AOT14_04960"/>
<reference evidence="1 2" key="1">
    <citation type="journal article" date="2015" name="Genome Announc.">
        <title>Complete Genome Sequencing of Stenotrophomonas acidaminiphila ZAC14D2_NAIMI4_2, a Multidrug-Resistant Strain Isolated from Sediments of a Polluted River in Mexico, Uncovers New Antibiotic Resistance Genes and a Novel Class-II Lasso Peptide Biosynthesis Gene Cluster.</title>
        <authorList>
            <person name="Vinuesa P."/>
            <person name="Ochoa-Sanchez L.E."/>
        </authorList>
    </citation>
    <scope>NUCLEOTIDE SEQUENCE [LARGE SCALE GENOMIC DNA]</scope>
    <source>
        <strain evidence="1 2">ZAC14D2_NAIMI4_2</strain>
    </source>
</reference>
<proteinExistence type="predicted"/>
<gene>
    <name evidence="1" type="ORF">AOT14_04960</name>
</gene>
<dbReference type="Proteomes" id="UP000061010">
    <property type="component" value="Chromosome"/>
</dbReference>
<keyword evidence="2" id="KW-1185">Reference proteome</keyword>
<dbReference type="PATRIC" id="fig|128780.6.peg.504"/>
<sequence length="392" mass="42123">MRWVLHWGSVEAGNVDGLGLTTAQQSAIQSIRYDLAEHLAWLAENPKESKYRLDPTTPLASINTPDARDAALRRLFAPVLGENEAPLRILCVFRDGPAAPPKPPAEPSDGRAIVALRGKIDDLAVVRAPAGSERDVEAFKKASGANLSFTDDDVKGSSVLTAEAVVGVGTQLGPNDAAFLFLHYLASTSETQAPSDDDDSKDIRALSPGLMYRRSFGDEDGQGAYGTFTAVAYQTDDMAKDSTILRARVGLVDLAYLPKGAKAVCGATRAAGPLDFDCRAGLFAEYGRVQDAGSNTDFQSLVDDNYAGIGGELTLRFSLPGVKPLAPLSFSIGYRYMRVLSGDLENPGRLSMDLTYAIPDSSFSIGLSQTRGENFETFEEEDLTKVVFAFKY</sequence>
<protein>
    <submittedName>
        <fullName evidence="1">Uncharacterized protein</fullName>
    </submittedName>
</protein>
<evidence type="ECO:0000313" key="2">
    <source>
        <dbReference type="Proteomes" id="UP000061010"/>
    </source>
</evidence>
<dbReference type="EMBL" id="CP012900">
    <property type="protein sequence ID" value="ALJ26941.1"/>
    <property type="molecule type" value="Genomic_DNA"/>
</dbReference>
<accession>A0A0S1AW07</accession>
<evidence type="ECO:0000313" key="1">
    <source>
        <dbReference type="EMBL" id="ALJ26941.1"/>
    </source>
</evidence>